<sequence length="151" mass="17378">MSKLSLEEVKYTKNKLMEKGYRLTVQRKAIVNVIIENKFDHLSIKDIYDLVKITIPDIGIATVYRTVLLLKEIGFLHEINLGDGFTKYEIIPIGSKGYHPHLICLNCKNIIEIEAELLSKVERTIENNNKFKINNYNIIFYGLCSVCNENG</sequence>
<comment type="cofactor">
    <cofactor evidence="7">
        <name>Zn(2+)</name>
        <dbReference type="ChEBI" id="CHEBI:29105"/>
    </cofactor>
    <text evidence="7">Binds 1 zinc ion per subunit.</text>
</comment>
<keyword evidence="9" id="KW-1185">Reference proteome</keyword>
<dbReference type="Gene3D" id="3.30.1490.190">
    <property type="match status" value="1"/>
</dbReference>
<keyword evidence="5" id="KW-0238">DNA-binding</keyword>
<evidence type="ECO:0000313" key="9">
    <source>
        <dbReference type="Proteomes" id="UP000031366"/>
    </source>
</evidence>
<dbReference type="CDD" id="cd07153">
    <property type="entry name" value="Fur_like"/>
    <property type="match status" value="1"/>
</dbReference>
<comment type="similarity">
    <text evidence="1">Belongs to the Fur family.</text>
</comment>
<evidence type="ECO:0000256" key="4">
    <source>
        <dbReference type="ARBA" id="ARBA00023015"/>
    </source>
</evidence>
<evidence type="ECO:0000256" key="5">
    <source>
        <dbReference type="ARBA" id="ARBA00023125"/>
    </source>
</evidence>
<evidence type="ECO:0000256" key="3">
    <source>
        <dbReference type="ARBA" id="ARBA00022833"/>
    </source>
</evidence>
<evidence type="ECO:0000256" key="2">
    <source>
        <dbReference type="ARBA" id="ARBA00022491"/>
    </source>
</evidence>
<dbReference type="PANTHER" id="PTHR33202:SF7">
    <property type="entry name" value="FERRIC UPTAKE REGULATION PROTEIN"/>
    <property type="match status" value="1"/>
</dbReference>
<dbReference type="RefSeq" id="WP_039632298.1">
    <property type="nucleotide sequence ID" value="NZ_AYSO01000015.1"/>
</dbReference>
<comment type="caution">
    <text evidence="8">The sequence shown here is derived from an EMBL/GenBank/DDBJ whole genome shotgun (WGS) entry which is preliminary data.</text>
</comment>
<dbReference type="EMBL" id="AYSO01000015">
    <property type="protein sequence ID" value="KIE47097.1"/>
    <property type="molecule type" value="Genomic_DNA"/>
</dbReference>
<proteinExistence type="inferred from homology"/>
<dbReference type="AlphaFoldDB" id="A0A0C1R137"/>
<dbReference type="PANTHER" id="PTHR33202">
    <property type="entry name" value="ZINC UPTAKE REGULATION PROTEIN"/>
    <property type="match status" value="1"/>
</dbReference>
<feature type="binding site" evidence="7">
    <location>
        <position position="144"/>
    </location>
    <ligand>
        <name>Zn(2+)</name>
        <dbReference type="ChEBI" id="CHEBI:29105"/>
    </ligand>
</feature>
<gene>
    <name evidence="8" type="ORF">U732_1362</name>
</gene>
<dbReference type="InterPro" id="IPR036388">
    <property type="entry name" value="WH-like_DNA-bd_sf"/>
</dbReference>
<accession>A0A0C1R137</accession>
<feature type="binding site" evidence="7">
    <location>
        <position position="147"/>
    </location>
    <ligand>
        <name>Zn(2+)</name>
        <dbReference type="ChEBI" id="CHEBI:29105"/>
    </ligand>
</feature>
<dbReference type="Gene3D" id="1.10.10.10">
    <property type="entry name" value="Winged helix-like DNA-binding domain superfamily/Winged helix DNA-binding domain"/>
    <property type="match status" value="1"/>
</dbReference>
<dbReference type="Proteomes" id="UP000031366">
    <property type="component" value="Unassembled WGS sequence"/>
</dbReference>
<dbReference type="InterPro" id="IPR043135">
    <property type="entry name" value="Fur_C"/>
</dbReference>
<keyword evidence="3 7" id="KW-0862">Zinc</keyword>
<dbReference type="GO" id="GO:0003700">
    <property type="term" value="F:DNA-binding transcription factor activity"/>
    <property type="evidence" value="ECO:0007669"/>
    <property type="project" value="InterPro"/>
</dbReference>
<organism evidence="8 9">
    <name type="scientific">Clostridium argentinense CDC 2741</name>
    <dbReference type="NCBI Taxonomy" id="1418104"/>
    <lineage>
        <taxon>Bacteria</taxon>
        <taxon>Bacillati</taxon>
        <taxon>Bacillota</taxon>
        <taxon>Clostridia</taxon>
        <taxon>Eubacteriales</taxon>
        <taxon>Clostridiaceae</taxon>
        <taxon>Clostridium</taxon>
    </lineage>
</organism>
<evidence type="ECO:0000256" key="6">
    <source>
        <dbReference type="ARBA" id="ARBA00023163"/>
    </source>
</evidence>
<dbReference type="GO" id="GO:0000976">
    <property type="term" value="F:transcription cis-regulatory region binding"/>
    <property type="evidence" value="ECO:0007669"/>
    <property type="project" value="TreeGrafter"/>
</dbReference>
<dbReference type="GO" id="GO:0045892">
    <property type="term" value="P:negative regulation of DNA-templated transcription"/>
    <property type="evidence" value="ECO:0007669"/>
    <property type="project" value="TreeGrafter"/>
</dbReference>
<evidence type="ECO:0000256" key="7">
    <source>
        <dbReference type="PIRSR" id="PIRSR602481-1"/>
    </source>
</evidence>
<reference evidence="8 9" key="1">
    <citation type="journal article" date="2015" name="Infect. Genet. Evol.">
        <title>Genomic sequences of six botulinum neurotoxin-producing strains representing three clostridial species illustrate the mobility and diversity of botulinum neurotoxin genes.</title>
        <authorList>
            <person name="Smith T.J."/>
            <person name="Hill K.K."/>
            <person name="Xie G."/>
            <person name="Foley B.T."/>
            <person name="Williamson C.H."/>
            <person name="Foster J.T."/>
            <person name="Johnson S.L."/>
            <person name="Chertkov O."/>
            <person name="Teshima H."/>
            <person name="Gibbons H.S."/>
            <person name="Johnsky L.A."/>
            <person name="Karavis M.A."/>
            <person name="Smith L.A."/>
        </authorList>
    </citation>
    <scope>NUCLEOTIDE SEQUENCE [LARGE SCALE GENOMIC DNA]</scope>
    <source>
        <strain evidence="8 9">CDC 2741</strain>
    </source>
</reference>
<feature type="binding site" evidence="7">
    <location>
        <position position="104"/>
    </location>
    <ligand>
        <name>Zn(2+)</name>
        <dbReference type="ChEBI" id="CHEBI:29105"/>
    </ligand>
</feature>
<dbReference type="InterPro" id="IPR036390">
    <property type="entry name" value="WH_DNA-bd_sf"/>
</dbReference>
<protein>
    <submittedName>
        <fullName evidence="8">Ferric uptake regulator family protein</fullName>
    </submittedName>
</protein>
<name>A0A0C1R137_9CLOT</name>
<dbReference type="OrthoDB" id="8659436at2"/>
<dbReference type="GO" id="GO:1900376">
    <property type="term" value="P:regulation of secondary metabolite biosynthetic process"/>
    <property type="evidence" value="ECO:0007669"/>
    <property type="project" value="TreeGrafter"/>
</dbReference>
<dbReference type="GO" id="GO:0008270">
    <property type="term" value="F:zinc ion binding"/>
    <property type="evidence" value="ECO:0007669"/>
    <property type="project" value="TreeGrafter"/>
</dbReference>
<feature type="binding site" evidence="7">
    <location>
        <position position="107"/>
    </location>
    <ligand>
        <name>Zn(2+)</name>
        <dbReference type="ChEBI" id="CHEBI:29105"/>
    </ligand>
</feature>
<dbReference type="Pfam" id="PF01475">
    <property type="entry name" value="FUR"/>
    <property type="match status" value="1"/>
</dbReference>
<keyword evidence="4" id="KW-0805">Transcription regulation</keyword>
<evidence type="ECO:0000256" key="1">
    <source>
        <dbReference type="ARBA" id="ARBA00007957"/>
    </source>
</evidence>
<evidence type="ECO:0000313" key="8">
    <source>
        <dbReference type="EMBL" id="KIE47097.1"/>
    </source>
</evidence>
<dbReference type="InterPro" id="IPR002481">
    <property type="entry name" value="FUR"/>
</dbReference>
<keyword evidence="2" id="KW-0678">Repressor</keyword>
<keyword evidence="6" id="KW-0804">Transcription</keyword>
<keyword evidence="7" id="KW-0479">Metal-binding</keyword>
<dbReference type="SUPFAM" id="SSF46785">
    <property type="entry name" value="Winged helix' DNA-binding domain"/>
    <property type="match status" value="1"/>
</dbReference>
<dbReference type="STRING" id="29341.RSJ17_13415"/>